<dbReference type="NCBIfam" id="TIGR02937">
    <property type="entry name" value="sigma70-ECF"/>
    <property type="match status" value="1"/>
</dbReference>
<keyword evidence="4" id="KW-0804">Transcription</keyword>
<evidence type="ECO:0008006" key="9">
    <source>
        <dbReference type="Google" id="ProtNLM"/>
    </source>
</evidence>
<dbReference type="PANTHER" id="PTHR43133">
    <property type="entry name" value="RNA POLYMERASE ECF-TYPE SIGMA FACTO"/>
    <property type="match status" value="1"/>
</dbReference>
<dbReference type="InterPro" id="IPR036388">
    <property type="entry name" value="WH-like_DNA-bd_sf"/>
</dbReference>
<dbReference type="AlphaFoldDB" id="A0A1L8RFW1"/>
<keyword evidence="2" id="KW-0805">Transcription regulation</keyword>
<evidence type="ECO:0000313" key="8">
    <source>
        <dbReference type="Proteomes" id="UP000181884"/>
    </source>
</evidence>
<evidence type="ECO:0000256" key="2">
    <source>
        <dbReference type="ARBA" id="ARBA00023015"/>
    </source>
</evidence>
<evidence type="ECO:0000313" key="7">
    <source>
        <dbReference type="EMBL" id="OJG18582.1"/>
    </source>
</evidence>
<comment type="similarity">
    <text evidence="1">Belongs to the sigma-70 factor family. ECF subfamily.</text>
</comment>
<keyword evidence="8" id="KW-1185">Reference proteome</keyword>
<dbReference type="GO" id="GO:0006352">
    <property type="term" value="P:DNA-templated transcription initiation"/>
    <property type="evidence" value="ECO:0007669"/>
    <property type="project" value="InterPro"/>
</dbReference>
<dbReference type="Gene3D" id="1.10.1740.10">
    <property type="match status" value="1"/>
</dbReference>
<dbReference type="Proteomes" id="UP000181884">
    <property type="component" value="Unassembled WGS sequence"/>
</dbReference>
<dbReference type="Gene3D" id="1.10.10.10">
    <property type="entry name" value="Winged helix-like DNA-binding domain superfamily/Winged helix DNA-binding domain"/>
    <property type="match status" value="1"/>
</dbReference>
<dbReference type="EMBL" id="JXKH01000004">
    <property type="protein sequence ID" value="OJG18582.1"/>
    <property type="molecule type" value="Genomic_DNA"/>
</dbReference>
<evidence type="ECO:0000256" key="4">
    <source>
        <dbReference type="ARBA" id="ARBA00023163"/>
    </source>
</evidence>
<accession>A0A1L8RFW1</accession>
<dbReference type="Pfam" id="PF04542">
    <property type="entry name" value="Sigma70_r2"/>
    <property type="match status" value="1"/>
</dbReference>
<dbReference type="GO" id="GO:0016987">
    <property type="term" value="F:sigma factor activity"/>
    <property type="evidence" value="ECO:0007669"/>
    <property type="project" value="UniProtKB-KW"/>
</dbReference>
<evidence type="ECO:0000256" key="1">
    <source>
        <dbReference type="ARBA" id="ARBA00010641"/>
    </source>
</evidence>
<dbReference type="SUPFAM" id="SSF88659">
    <property type="entry name" value="Sigma3 and sigma4 domains of RNA polymerase sigma factors"/>
    <property type="match status" value="1"/>
</dbReference>
<gene>
    <name evidence="7" type="ORF">RU97_GL001979</name>
</gene>
<evidence type="ECO:0000259" key="6">
    <source>
        <dbReference type="Pfam" id="PF08281"/>
    </source>
</evidence>
<evidence type="ECO:0000259" key="5">
    <source>
        <dbReference type="Pfam" id="PF04542"/>
    </source>
</evidence>
<sequence>MAQQNLGVLFEVYGEACLWYAFSLTKNRYDAEELVSEAFLALLTALPFLEEYGIKFWLFRVIRNRFLDKQRKQSRWQRWFSTQTVEKPVATPLEEVIKDERYQALYRAIETLRPEDQELIFLHYFADQSLQELALLFDMSYSQTKNRLFRGRQKLKEVLGHEEFPEI</sequence>
<dbReference type="GO" id="GO:0003677">
    <property type="term" value="F:DNA binding"/>
    <property type="evidence" value="ECO:0007669"/>
    <property type="project" value="InterPro"/>
</dbReference>
<dbReference type="Pfam" id="PF08281">
    <property type="entry name" value="Sigma70_r4_2"/>
    <property type="match status" value="1"/>
</dbReference>
<reference evidence="7 8" key="1">
    <citation type="submission" date="2014-12" db="EMBL/GenBank/DDBJ databases">
        <title>Draft genome sequences of 29 type strains of Enterococci.</title>
        <authorList>
            <person name="Zhong Z."/>
            <person name="Sun Z."/>
            <person name="Liu W."/>
            <person name="Zhang W."/>
            <person name="Zhang H."/>
        </authorList>
    </citation>
    <scope>NUCLEOTIDE SEQUENCE [LARGE SCALE GENOMIC DNA]</scope>
    <source>
        <strain evidence="7 8">DSM 17029</strain>
    </source>
</reference>
<feature type="domain" description="RNA polymerase sigma-70 region 2" evidence="5">
    <location>
        <begin position="9"/>
        <end position="75"/>
    </location>
</feature>
<dbReference type="RefSeq" id="WP_067395540.1">
    <property type="nucleotide sequence ID" value="NZ_JXKH01000004.1"/>
</dbReference>
<dbReference type="InterPro" id="IPR014284">
    <property type="entry name" value="RNA_pol_sigma-70_dom"/>
</dbReference>
<name>A0A1L8RFW1_9ENTE</name>
<keyword evidence="3" id="KW-0731">Sigma factor</keyword>
<proteinExistence type="inferred from homology"/>
<evidence type="ECO:0000256" key="3">
    <source>
        <dbReference type="ARBA" id="ARBA00023082"/>
    </source>
</evidence>
<dbReference type="InterPro" id="IPR013325">
    <property type="entry name" value="RNA_pol_sigma_r2"/>
</dbReference>
<dbReference type="SUPFAM" id="SSF88946">
    <property type="entry name" value="Sigma2 domain of RNA polymerase sigma factors"/>
    <property type="match status" value="1"/>
</dbReference>
<feature type="domain" description="RNA polymerase sigma factor 70 region 4 type 2" evidence="6">
    <location>
        <begin position="103"/>
        <end position="155"/>
    </location>
</feature>
<dbReference type="InterPro" id="IPR013249">
    <property type="entry name" value="RNA_pol_sigma70_r4_t2"/>
</dbReference>
<dbReference type="InterPro" id="IPR039425">
    <property type="entry name" value="RNA_pol_sigma-70-like"/>
</dbReference>
<dbReference type="PANTHER" id="PTHR43133:SF51">
    <property type="entry name" value="RNA POLYMERASE SIGMA FACTOR"/>
    <property type="match status" value="1"/>
</dbReference>
<organism evidence="7 8">
    <name type="scientific">Enterococcus canis</name>
    <dbReference type="NCBI Taxonomy" id="214095"/>
    <lineage>
        <taxon>Bacteria</taxon>
        <taxon>Bacillati</taxon>
        <taxon>Bacillota</taxon>
        <taxon>Bacilli</taxon>
        <taxon>Lactobacillales</taxon>
        <taxon>Enterococcaceae</taxon>
        <taxon>Enterococcus</taxon>
    </lineage>
</organism>
<dbReference type="InterPro" id="IPR007627">
    <property type="entry name" value="RNA_pol_sigma70_r2"/>
</dbReference>
<protein>
    <recommendedName>
        <fullName evidence="9">Sigma-70 family RNA polymerase sigma factor</fullName>
    </recommendedName>
</protein>
<comment type="caution">
    <text evidence="7">The sequence shown here is derived from an EMBL/GenBank/DDBJ whole genome shotgun (WGS) entry which is preliminary data.</text>
</comment>
<dbReference type="InterPro" id="IPR013324">
    <property type="entry name" value="RNA_pol_sigma_r3/r4-like"/>
</dbReference>
<dbReference type="STRING" id="214095.RU97_GL001979"/>